<dbReference type="Proteomes" id="UP000789702">
    <property type="component" value="Unassembled WGS sequence"/>
</dbReference>
<name>A0ACA9K4V3_9GLOM</name>
<dbReference type="EMBL" id="CAJVPU010000492">
    <property type="protein sequence ID" value="CAG8452213.1"/>
    <property type="molecule type" value="Genomic_DNA"/>
</dbReference>
<evidence type="ECO:0000313" key="1">
    <source>
        <dbReference type="EMBL" id="CAG8452213.1"/>
    </source>
</evidence>
<keyword evidence="2" id="KW-1185">Reference proteome</keyword>
<evidence type="ECO:0000313" key="2">
    <source>
        <dbReference type="Proteomes" id="UP000789702"/>
    </source>
</evidence>
<comment type="caution">
    <text evidence="1">The sequence shown here is derived from an EMBL/GenBank/DDBJ whole genome shotgun (WGS) entry which is preliminary data.</text>
</comment>
<protein>
    <submittedName>
        <fullName evidence="1">15432_t:CDS:1</fullName>
    </submittedName>
</protein>
<sequence length="197" mass="23048">MINKFVISLSKSFSIPYSYVSSQPIGRGSYKETYLYLYKSNKWKVLDNYVIKKFCDKFLRAPYVIRFQNLKEPHIRITLVGCHIRPGNAYEEIKALVNNVYADIKSRLEKKDSFLFNLLYCFRSSCINLNVLNEPIILIGDFNTSGSYLNKNKQKTLDNILYNNNLMWGIDHSSDTTVATKCNAYDQFIFEIKNKER</sequence>
<gene>
    <name evidence="1" type="ORF">DHETER_LOCUS887</name>
</gene>
<accession>A0ACA9K4V3</accession>
<proteinExistence type="predicted"/>
<organism evidence="1 2">
    <name type="scientific">Dentiscutata heterogama</name>
    <dbReference type="NCBI Taxonomy" id="1316150"/>
    <lineage>
        <taxon>Eukaryota</taxon>
        <taxon>Fungi</taxon>
        <taxon>Fungi incertae sedis</taxon>
        <taxon>Mucoromycota</taxon>
        <taxon>Glomeromycotina</taxon>
        <taxon>Glomeromycetes</taxon>
        <taxon>Diversisporales</taxon>
        <taxon>Gigasporaceae</taxon>
        <taxon>Dentiscutata</taxon>
    </lineage>
</organism>
<reference evidence="1" key="1">
    <citation type="submission" date="2021-06" db="EMBL/GenBank/DDBJ databases">
        <authorList>
            <person name="Kallberg Y."/>
            <person name="Tangrot J."/>
            <person name="Rosling A."/>
        </authorList>
    </citation>
    <scope>NUCLEOTIDE SEQUENCE</scope>
    <source>
        <strain evidence="1">IL203A</strain>
    </source>
</reference>